<evidence type="ECO:0000256" key="6">
    <source>
        <dbReference type="ARBA" id="ARBA00023242"/>
    </source>
</evidence>
<accession>A0A9W8J3D6</accession>
<sequence>MISFLNLLHTWGGGKGVADENIERHLDGDDAIDTPLDWAKIGRKAMAKSRRAPAMGFMLGPLSLEQKKRVIARRARQEKSNEEARRPQELKEEDIQRSENETVKNVAQIEELLSEEGQINLFSFIINPNDFAQSVENMFYLSFLIRDGKVALETTEEGEPIIYVCEPPSDEDYSSGLKKQQLVLEFDMKRAIEVFNITESKIPDRPKAETKLGDKWYG</sequence>
<gene>
    <name evidence="10" type="ORF">H1R20_g11961</name>
</gene>
<evidence type="ECO:0000259" key="9">
    <source>
        <dbReference type="Pfam" id="PF08743"/>
    </source>
</evidence>
<protein>
    <recommendedName>
        <fullName evidence="7">Non-structural maintenance of chromosomes element 4</fullName>
    </recommendedName>
</protein>
<feature type="region of interest" description="Disordered" evidence="8">
    <location>
        <begin position="73"/>
        <end position="97"/>
    </location>
</feature>
<comment type="subcellular location">
    <subcellularLocation>
        <location evidence="1 7">Nucleus</location>
    </subcellularLocation>
</comment>
<dbReference type="Proteomes" id="UP001140091">
    <property type="component" value="Unassembled WGS sequence"/>
</dbReference>
<name>A0A9W8J3D6_9AGAR</name>
<evidence type="ECO:0000256" key="3">
    <source>
        <dbReference type="ARBA" id="ARBA00022763"/>
    </source>
</evidence>
<comment type="caution">
    <text evidence="10">The sequence shown here is derived from an EMBL/GenBank/DDBJ whole genome shotgun (WGS) entry which is preliminary data.</text>
</comment>
<dbReference type="GO" id="GO:0006281">
    <property type="term" value="P:DNA repair"/>
    <property type="evidence" value="ECO:0007669"/>
    <property type="project" value="UniProtKB-UniRule"/>
</dbReference>
<keyword evidence="11" id="KW-1185">Reference proteome</keyword>
<evidence type="ECO:0000256" key="2">
    <source>
        <dbReference type="ARBA" id="ARBA00008997"/>
    </source>
</evidence>
<dbReference type="EMBL" id="JANBPK010001194">
    <property type="protein sequence ID" value="KAJ2925138.1"/>
    <property type="molecule type" value="Genomic_DNA"/>
</dbReference>
<evidence type="ECO:0000313" key="10">
    <source>
        <dbReference type="EMBL" id="KAJ2925138.1"/>
    </source>
</evidence>
<feature type="domain" description="Non-structural maintenance of chromosome element 4 C-terminal" evidence="9">
    <location>
        <begin position="118"/>
        <end position="202"/>
    </location>
</feature>
<dbReference type="AlphaFoldDB" id="A0A9W8J3D6"/>
<comment type="function">
    <text evidence="7">Component of the SMC5-SMC6 complex, that promotes sister chromatid alignment after DNA damage and facilitates double-stranded DNA breaks (DSBs) repair via homologous recombination between sister chromatids.</text>
</comment>
<keyword evidence="5 7" id="KW-0234">DNA repair</keyword>
<evidence type="ECO:0000256" key="7">
    <source>
        <dbReference type="RuleBase" id="RU365071"/>
    </source>
</evidence>
<comment type="similarity">
    <text evidence="2 7">Belongs to the NSE4 family.</text>
</comment>
<comment type="subunit">
    <text evidence="7">Component of the SMC5-SMC6 complex.</text>
</comment>
<feature type="compositionally biased region" description="Basic and acidic residues" evidence="8">
    <location>
        <begin position="75"/>
        <end position="97"/>
    </location>
</feature>
<dbReference type="PANTHER" id="PTHR16140:SF0">
    <property type="entry name" value="NON-STRUCTURAL MAINTENANCE OF CHROMOSOMES ELEMENT 4"/>
    <property type="match status" value="1"/>
</dbReference>
<evidence type="ECO:0000256" key="8">
    <source>
        <dbReference type="SAM" id="MobiDB-lite"/>
    </source>
</evidence>
<evidence type="ECO:0000256" key="1">
    <source>
        <dbReference type="ARBA" id="ARBA00004123"/>
    </source>
</evidence>
<dbReference type="GO" id="GO:0006310">
    <property type="term" value="P:DNA recombination"/>
    <property type="evidence" value="ECO:0007669"/>
    <property type="project" value="UniProtKB-UniRule"/>
</dbReference>
<dbReference type="GO" id="GO:0030915">
    <property type="term" value="C:Smc5-Smc6 complex"/>
    <property type="evidence" value="ECO:0007669"/>
    <property type="project" value="UniProtKB-UniRule"/>
</dbReference>
<evidence type="ECO:0000256" key="4">
    <source>
        <dbReference type="ARBA" id="ARBA00023172"/>
    </source>
</evidence>
<feature type="non-terminal residue" evidence="10">
    <location>
        <position position="218"/>
    </location>
</feature>
<dbReference type="Pfam" id="PF08743">
    <property type="entry name" value="Nse4_C"/>
    <property type="match status" value="1"/>
</dbReference>
<dbReference type="InterPro" id="IPR027786">
    <property type="entry name" value="Nse4/EID"/>
</dbReference>
<dbReference type="GO" id="GO:0005634">
    <property type="term" value="C:nucleus"/>
    <property type="evidence" value="ECO:0007669"/>
    <property type="project" value="UniProtKB-SubCell"/>
</dbReference>
<keyword evidence="4 7" id="KW-0233">DNA recombination</keyword>
<keyword evidence="6 7" id="KW-0539">Nucleus</keyword>
<keyword evidence="3 7" id="KW-0227">DNA damage</keyword>
<proteinExistence type="inferred from homology"/>
<dbReference type="InterPro" id="IPR014854">
    <property type="entry name" value="Nse4_C"/>
</dbReference>
<organism evidence="10 11">
    <name type="scientific">Candolleomyces eurysporus</name>
    <dbReference type="NCBI Taxonomy" id="2828524"/>
    <lineage>
        <taxon>Eukaryota</taxon>
        <taxon>Fungi</taxon>
        <taxon>Dikarya</taxon>
        <taxon>Basidiomycota</taxon>
        <taxon>Agaricomycotina</taxon>
        <taxon>Agaricomycetes</taxon>
        <taxon>Agaricomycetidae</taxon>
        <taxon>Agaricales</taxon>
        <taxon>Agaricineae</taxon>
        <taxon>Psathyrellaceae</taxon>
        <taxon>Candolleomyces</taxon>
    </lineage>
</organism>
<dbReference type="PANTHER" id="PTHR16140">
    <property type="entry name" value="NON-STRUCTURAL MAINTENANCE OF CHROMOSOMES ELEMENT 4"/>
    <property type="match status" value="1"/>
</dbReference>
<evidence type="ECO:0000256" key="5">
    <source>
        <dbReference type="ARBA" id="ARBA00023204"/>
    </source>
</evidence>
<reference evidence="10" key="1">
    <citation type="submission" date="2022-06" db="EMBL/GenBank/DDBJ databases">
        <title>Genome Sequence of Candolleomyces eurysporus.</title>
        <authorList>
            <person name="Buettner E."/>
        </authorList>
    </citation>
    <scope>NUCLEOTIDE SEQUENCE</scope>
    <source>
        <strain evidence="10">VTCC 930004</strain>
    </source>
</reference>
<dbReference type="OrthoDB" id="361242at2759"/>
<evidence type="ECO:0000313" key="11">
    <source>
        <dbReference type="Proteomes" id="UP001140091"/>
    </source>
</evidence>